<feature type="compositionally biased region" description="Basic and acidic residues" evidence="1">
    <location>
        <begin position="296"/>
        <end position="313"/>
    </location>
</feature>
<feature type="region of interest" description="Disordered" evidence="1">
    <location>
        <begin position="229"/>
        <end position="248"/>
    </location>
</feature>
<dbReference type="SUPFAM" id="SSF56219">
    <property type="entry name" value="DNase I-like"/>
    <property type="match status" value="1"/>
</dbReference>
<name>A0A4S2KLN5_9HYME</name>
<feature type="region of interest" description="Disordered" evidence="1">
    <location>
        <begin position="500"/>
        <end position="522"/>
    </location>
</feature>
<comment type="caution">
    <text evidence="2">The sequence shown here is derived from an EMBL/GenBank/DDBJ whole genome shotgun (WGS) entry which is preliminary data.</text>
</comment>
<feature type="compositionally biased region" description="Basic residues" evidence="1">
    <location>
        <begin position="192"/>
        <end position="201"/>
    </location>
</feature>
<accession>A0A4S2KLN5</accession>
<dbReference type="EMBL" id="QBLH01001933">
    <property type="protein sequence ID" value="TGZ50572.1"/>
    <property type="molecule type" value="Genomic_DNA"/>
</dbReference>
<feature type="region of interest" description="Disordered" evidence="1">
    <location>
        <begin position="274"/>
        <end position="314"/>
    </location>
</feature>
<feature type="compositionally biased region" description="Basic and acidic residues" evidence="1">
    <location>
        <begin position="1"/>
        <end position="26"/>
    </location>
</feature>
<proteinExistence type="predicted"/>
<dbReference type="Gene3D" id="3.60.10.10">
    <property type="entry name" value="Endonuclease/exonuclease/phosphatase"/>
    <property type="match status" value="1"/>
</dbReference>
<dbReference type="AlphaFoldDB" id="A0A4S2KLN5"/>
<feature type="region of interest" description="Disordered" evidence="1">
    <location>
        <begin position="1"/>
        <end position="37"/>
    </location>
</feature>
<dbReference type="Proteomes" id="UP000310200">
    <property type="component" value="Unassembled WGS sequence"/>
</dbReference>
<evidence type="ECO:0000313" key="3">
    <source>
        <dbReference type="Proteomes" id="UP000310200"/>
    </source>
</evidence>
<dbReference type="InterPro" id="IPR036691">
    <property type="entry name" value="Endo/exonu/phosph_ase_sf"/>
</dbReference>
<evidence type="ECO:0000256" key="1">
    <source>
        <dbReference type="SAM" id="MobiDB-lite"/>
    </source>
</evidence>
<evidence type="ECO:0000313" key="2">
    <source>
        <dbReference type="EMBL" id="TGZ50572.1"/>
    </source>
</evidence>
<sequence>MYKEVLKDERGTIRKESRGEKEEEGGKSGNMGGRGEEEGGNKFWRVVFWNVAGLENKDKDFWGRLKKEDVLVMLETWIRENGWEKIRRRLPRGYEWEVQTAKRKNKKGRAIGRIIMGIRKGLKEKGTEVEIDREGLIAGKVRIGGERWSIIGELGHIMERKEERRFTIIGKDFNAKTEREGGSIEEEEKGGRSRGGKRSKDKKINKEGRLLMIVEAVERIVEKKLRKMAKEKKEVDKRKEERLEELEEKEKRMEELEEKVKRLERKVEKLELNGSKKKRKDDKESGTGKKKWWAGRGEKNENDQRKRNDKVQQHSDSVTSLELLWKKNNQTPGLSDLINIERYAYVVPLLKNLTVLLGNDELRLNVQNTKAPVDNVLKSVLDGSYYYKNNFFHNNKNALAIILYYDDLGIANPLGAVKHFMYSNGCCSFVRYCDAAMADLPSCVYTQRHPKEYYRLLEKTIRCQCQKPTIKCTEFQRNDLFTSRFDACLARRPHNCSIMPPKRSSGAEFRKRKRDKENENKKMSKVLISWTETNLNVSENCRSKSHIGNIKTSDMVDEICQEPEPTTSHHDQTNETEPLDTTNLDLDDLILHDESPKIPKALQPNNTSASLDENDPGSWFPLNDSIRSFLIEQGPDQGKESNFSLSKTTNNRKFSKEWFRKKLANGQFIEQMWLIYKNNLALRGSNEKIGEPGSGILLSAVGKEEAQNVELAPGTTQASYGTLGSQLSAALITTHWISARFPFFQGSVTFLQYCFYVNVYLEVAKKTIIATSLFEGFNVECKKFNLYIKLVVQGDY</sequence>
<feature type="region of interest" description="Disordered" evidence="1">
    <location>
        <begin position="177"/>
        <end position="203"/>
    </location>
</feature>
<organism evidence="2 3">
    <name type="scientific">Temnothorax longispinosus</name>
    <dbReference type="NCBI Taxonomy" id="300112"/>
    <lineage>
        <taxon>Eukaryota</taxon>
        <taxon>Metazoa</taxon>
        <taxon>Ecdysozoa</taxon>
        <taxon>Arthropoda</taxon>
        <taxon>Hexapoda</taxon>
        <taxon>Insecta</taxon>
        <taxon>Pterygota</taxon>
        <taxon>Neoptera</taxon>
        <taxon>Endopterygota</taxon>
        <taxon>Hymenoptera</taxon>
        <taxon>Apocrita</taxon>
        <taxon>Aculeata</taxon>
        <taxon>Formicoidea</taxon>
        <taxon>Formicidae</taxon>
        <taxon>Myrmicinae</taxon>
        <taxon>Temnothorax</taxon>
    </lineage>
</organism>
<feature type="compositionally biased region" description="Basic and acidic residues" evidence="1">
    <location>
        <begin position="231"/>
        <end position="248"/>
    </location>
</feature>
<dbReference type="STRING" id="300112.A0A4S2KLN5"/>
<keyword evidence="3" id="KW-1185">Reference proteome</keyword>
<gene>
    <name evidence="2" type="ORF">DBV15_11468</name>
</gene>
<protein>
    <submittedName>
        <fullName evidence="2">Uncharacterized protein</fullName>
    </submittedName>
</protein>
<reference evidence="2 3" key="1">
    <citation type="journal article" date="2019" name="Philos. Trans. R. Soc. Lond., B, Biol. Sci.">
        <title>Ant behaviour and brain gene expression of defending hosts depend on the ecological success of the intruding social parasite.</title>
        <authorList>
            <person name="Kaur R."/>
            <person name="Stoldt M."/>
            <person name="Jongepier E."/>
            <person name="Feldmeyer B."/>
            <person name="Menzel F."/>
            <person name="Bornberg-Bauer E."/>
            <person name="Foitzik S."/>
        </authorList>
    </citation>
    <scope>NUCLEOTIDE SEQUENCE [LARGE SCALE GENOMIC DNA]</scope>
    <source>
        <tissue evidence="2">Whole body</tissue>
    </source>
</reference>